<dbReference type="Proteomes" id="UP000789860">
    <property type="component" value="Unassembled WGS sequence"/>
</dbReference>
<evidence type="ECO:0000313" key="1">
    <source>
        <dbReference type="EMBL" id="CAG8452346.1"/>
    </source>
</evidence>
<comment type="caution">
    <text evidence="1">The sequence shown here is derived from an EMBL/GenBank/DDBJ whole genome shotgun (WGS) entry which is preliminary data.</text>
</comment>
<accession>A0ACA9K4Q9</accession>
<protein>
    <submittedName>
        <fullName evidence="1">2567_t:CDS:1</fullName>
    </submittedName>
</protein>
<dbReference type="EMBL" id="CAJVPM010000800">
    <property type="protein sequence ID" value="CAG8452346.1"/>
    <property type="molecule type" value="Genomic_DNA"/>
</dbReference>
<organism evidence="1 2">
    <name type="scientific">Scutellospora calospora</name>
    <dbReference type="NCBI Taxonomy" id="85575"/>
    <lineage>
        <taxon>Eukaryota</taxon>
        <taxon>Fungi</taxon>
        <taxon>Fungi incertae sedis</taxon>
        <taxon>Mucoromycota</taxon>
        <taxon>Glomeromycotina</taxon>
        <taxon>Glomeromycetes</taxon>
        <taxon>Diversisporales</taxon>
        <taxon>Gigasporaceae</taxon>
        <taxon>Scutellospora</taxon>
    </lineage>
</organism>
<proteinExistence type="predicted"/>
<sequence length="99" mass="11605">MREEKLKHMMKEIATNTGINIDNEQNITHHSYQKLLNTALLIPYSDKNEDLDEFYYAFNNDISYQSNNSDNIALSFGKDQFNYMLSDNTNGSERLFQIL</sequence>
<name>A0ACA9K4Q9_9GLOM</name>
<gene>
    <name evidence="1" type="ORF">SCALOS_LOCUS1239</name>
</gene>
<evidence type="ECO:0000313" key="2">
    <source>
        <dbReference type="Proteomes" id="UP000789860"/>
    </source>
</evidence>
<keyword evidence="2" id="KW-1185">Reference proteome</keyword>
<reference evidence="1" key="1">
    <citation type="submission" date="2021-06" db="EMBL/GenBank/DDBJ databases">
        <authorList>
            <person name="Kallberg Y."/>
            <person name="Tangrot J."/>
            <person name="Rosling A."/>
        </authorList>
    </citation>
    <scope>NUCLEOTIDE SEQUENCE</scope>
    <source>
        <strain evidence="1">AU212A</strain>
    </source>
</reference>